<dbReference type="SUPFAM" id="SSF53098">
    <property type="entry name" value="Ribonuclease H-like"/>
    <property type="match status" value="1"/>
</dbReference>
<dbReference type="AlphaFoldDB" id="A0A7J6QI03"/>
<evidence type="ECO:0000313" key="3">
    <source>
        <dbReference type="Proteomes" id="UP000574390"/>
    </source>
</evidence>
<feature type="compositionally biased region" description="Acidic residues" evidence="1">
    <location>
        <begin position="532"/>
        <end position="542"/>
    </location>
</feature>
<sequence length="542" mass="61804">MTGIKKRKRSRIQEKECSRKGSDWVRRGDEFKRRVIMGGVCLGFSMRSLYSPAFRWMLEPLLEFIPPSHRKKYEPTEYKCRTLKTTLLASERLKSDAELACATKHCTILYDSWKPIGSDIKICAVAYSYFDRQRGVFVTVPWKATSMEAGEKETGDLISSMVLDAAARVAKINIACISIQTDNAGNVRAGRELAMGELVGQQVMKSLLGSNSSIPPIFEGLVDAVMTVRKFLKLDAVSRIFKSSDVKGKQVLEPVDSRWMYHLLSLKSLLDNLPQIHKLLGLCRTRYWEGLTDIAKEHHEEVTALLYGPDNDLESRLSRTVRCLWPFKLLSDELQSDSCTVVKAMQRMKEVYEDVMRDPMLDCASRKIVKKRLKAAHQKRSWILLFDPVRREGRRDDLEWQKRECNRAIEAVRTNSDEEGFVHVEDSLGVIYAFFFFEGMHGTLDGASFTDYWSVFKNECSVSRVLYIASLLPSGTQSLERSFSSARFVQKVNRDINKIFDDVFLRHRAELEIQSSSASVESSAGDERNILDDDSEEDSDAS</sequence>
<accession>A0A7J6QI03</accession>
<gene>
    <name evidence="2" type="ORF">FOZ62_013590</name>
</gene>
<evidence type="ECO:0000313" key="2">
    <source>
        <dbReference type="EMBL" id="KAF4707761.1"/>
    </source>
</evidence>
<organism evidence="2 3">
    <name type="scientific">Perkinsus olseni</name>
    <name type="common">Perkinsus atlanticus</name>
    <dbReference type="NCBI Taxonomy" id="32597"/>
    <lineage>
        <taxon>Eukaryota</taxon>
        <taxon>Sar</taxon>
        <taxon>Alveolata</taxon>
        <taxon>Perkinsozoa</taxon>
        <taxon>Perkinsea</taxon>
        <taxon>Perkinsida</taxon>
        <taxon>Perkinsidae</taxon>
        <taxon>Perkinsus</taxon>
    </lineage>
</organism>
<name>A0A7J6QI03_PEROL</name>
<dbReference type="Proteomes" id="UP000574390">
    <property type="component" value="Unassembled WGS sequence"/>
</dbReference>
<protein>
    <submittedName>
        <fullName evidence="2">Uncharacterized protein</fullName>
    </submittedName>
</protein>
<reference evidence="2 3" key="1">
    <citation type="submission" date="2020-04" db="EMBL/GenBank/DDBJ databases">
        <title>Perkinsus olseni comparative genomics.</title>
        <authorList>
            <person name="Bogema D.R."/>
        </authorList>
    </citation>
    <scope>NUCLEOTIDE SEQUENCE [LARGE SCALE GENOMIC DNA]</scope>
    <source>
        <strain evidence="2">ATCC PRA-205</strain>
    </source>
</reference>
<comment type="caution">
    <text evidence="2">The sequence shown here is derived from an EMBL/GenBank/DDBJ whole genome shotgun (WGS) entry which is preliminary data.</text>
</comment>
<proteinExistence type="predicted"/>
<dbReference type="EMBL" id="JABANM010029583">
    <property type="protein sequence ID" value="KAF4707761.1"/>
    <property type="molecule type" value="Genomic_DNA"/>
</dbReference>
<dbReference type="InterPro" id="IPR012337">
    <property type="entry name" value="RNaseH-like_sf"/>
</dbReference>
<evidence type="ECO:0000256" key="1">
    <source>
        <dbReference type="SAM" id="MobiDB-lite"/>
    </source>
</evidence>
<feature type="region of interest" description="Disordered" evidence="1">
    <location>
        <begin position="514"/>
        <end position="542"/>
    </location>
</feature>